<name>A0A225NKF1_9RHOB</name>
<accession>A0A225NKF1</accession>
<evidence type="ECO:0000256" key="3">
    <source>
        <dbReference type="ARBA" id="ARBA00022519"/>
    </source>
</evidence>
<evidence type="ECO:0000256" key="7">
    <source>
        <dbReference type="RuleBase" id="RU369079"/>
    </source>
</evidence>
<dbReference type="GO" id="GO:0005886">
    <property type="term" value="C:plasma membrane"/>
    <property type="evidence" value="ECO:0007669"/>
    <property type="project" value="UniProtKB-SubCell"/>
</dbReference>
<keyword evidence="5 8" id="KW-1133">Transmembrane helix</keyword>
<dbReference type="GO" id="GO:0022857">
    <property type="term" value="F:transmembrane transporter activity"/>
    <property type="evidence" value="ECO:0007669"/>
    <property type="project" value="UniProtKB-UniRule"/>
</dbReference>
<comment type="caution">
    <text evidence="10">The sequence shown here is derived from an EMBL/GenBank/DDBJ whole genome shotgun (WGS) entry which is preliminary data.</text>
</comment>
<dbReference type="PANTHER" id="PTHR33362:SF5">
    <property type="entry name" value="C4-DICARBOXYLATE TRAP TRANSPORTER LARGE PERMEASE PROTEIN DCTM"/>
    <property type="match status" value="1"/>
</dbReference>
<evidence type="ECO:0000256" key="5">
    <source>
        <dbReference type="ARBA" id="ARBA00022989"/>
    </source>
</evidence>
<organism evidence="10 11">
    <name type="scientific">Marinibacterium profundimaris</name>
    <dbReference type="NCBI Taxonomy" id="1679460"/>
    <lineage>
        <taxon>Bacteria</taxon>
        <taxon>Pseudomonadati</taxon>
        <taxon>Pseudomonadota</taxon>
        <taxon>Alphaproteobacteria</taxon>
        <taxon>Rhodobacterales</taxon>
        <taxon>Paracoccaceae</taxon>
        <taxon>Marinibacterium</taxon>
    </lineage>
</organism>
<feature type="transmembrane region" description="Helical" evidence="8">
    <location>
        <begin position="394"/>
        <end position="424"/>
    </location>
</feature>
<feature type="transmembrane region" description="Helical" evidence="8">
    <location>
        <begin position="70"/>
        <end position="91"/>
    </location>
</feature>
<evidence type="ECO:0000256" key="1">
    <source>
        <dbReference type="ARBA" id="ARBA00004429"/>
    </source>
</evidence>
<gene>
    <name evidence="10" type="ORF">ATO3_08310</name>
</gene>
<sequence length="465" mass="49340">MDEISIGLWTTAFLLFMVVIGMRVAFAAGLAGFLGLVWLRWNGFDYAPDRFGKALEISVKIAGQVPHSKVSAQALSLIPTFILIGYLAYYARLTSAMFEAAKRWFAWVPGGLAVSTVFATAGFAAVSGASVATAAVFARIAIPEMLKVGYNKQFAAGVVAAGGTLASLIPPSAILVIYAIIVEQDVGKLLLAGFIPGAFSAIVYATLIIGIAVIFKSVGPPVTGFTWRQRFASLPPALPIVAVVVIIIFFVYNPFGDAWGTPTEGGAVGAFIVFVMALARGMRWGQLKEALIETAKLTVMIFTIIWGVLIYVRFLGFADLPGAFSDWITSLTLSPMLILVCILLAYAVLGMFMDAIGMLLLTLPVVYPAVMALNGGEMVSAADSSFGMSGPMCAVWFGILVVKMAEFCLITPPIGLNCFVVAGVRPDLSVQDVFKGVMPFFVADAVTIALLVAFPAIVLWLPSLA</sequence>
<evidence type="ECO:0000256" key="8">
    <source>
        <dbReference type="SAM" id="Phobius"/>
    </source>
</evidence>
<evidence type="ECO:0000256" key="6">
    <source>
        <dbReference type="ARBA" id="ARBA00023136"/>
    </source>
</evidence>
<dbReference type="EMBL" id="AQQR01000003">
    <property type="protein sequence ID" value="OWU74629.1"/>
    <property type="molecule type" value="Genomic_DNA"/>
</dbReference>
<dbReference type="InterPro" id="IPR010656">
    <property type="entry name" value="DctM"/>
</dbReference>
<feature type="transmembrane region" description="Helical" evidence="8">
    <location>
        <begin position="236"/>
        <end position="255"/>
    </location>
</feature>
<comment type="subcellular location">
    <subcellularLocation>
        <location evidence="1 7">Cell inner membrane</location>
        <topology evidence="1 7">Multi-pass membrane protein</topology>
    </subcellularLocation>
</comment>
<evidence type="ECO:0000259" key="9">
    <source>
        <dbReference type="Pfam" id="PF06808"/>
    </source>
</evidence>
<dbReference type="RefSeq" id="WP_088649395.1">
    <property type="nucleotide sequence ID" value="NZ_AQQR01000003.1"/>
</dbReference>
<feature type="transmembrane region" description="Helical" evidence="8">
    <location>
        <begin position="154"/>
        <end position="181"/>
    </location>
</feature>
<feature type="transmembrane region" description="Helical" evidence="8">
    <location>
        <begin position="193"/>
        <end position="215"/>
    </location>
</feature>
<keyword evidence="4 8" id="KW-0812">Transmembrane</keyword>
<feature type="transmembrane region" description="Helical" evidence="8">
    <location>
        <begin position="436"/>
        <end position="461"/>
    </location>
</feature>
<evidence type="ECO:0000313" key="11">
    <source>
        <dbReference type="Proteomes" id="UP000215377"/>
    </source>
</evidence>
<keyword evidence="3 7" id="KW-0997">Cell inner membrane</keyword>
<keyword evidence="2" id="KW-1003">Cell membrane</keyword>
<evidence type="ECO:0000256" key="4">
    <source>
        <dbReference type="ARBA" id="ARBA00022692"/>
    </source>
</evidence>
<keyword evidence="7" id="KW-0813">Transport</keyword>
<keyword evidence="11" id="KW-1185">Reference proteome</keyword>
<dbReference type="AlphaFoldDB" id="A0A225NKF1"/>
<reference evidence="10 11" key="1">
    <citation type="submission" date="2013-04" db="EMBL/GenBank/DDBJ databases">
        <title>Oceanicola sp. 22II1-22F33 Genome Sequencing.</title>
        <authorList>
            <person name="Lai Q."/>
            <person name="Li G."/>
            <person name="Shao Z."/>
        </authorList>
    </citation>
    <scope>NUCLEOTIDE SEQUENCE [LARGE SCALE GENOMIC DNA]</scope>
    <source>
        <strain evidence="10 11">22II1-22F33</strain>
    </source>
</reference>
<evidence type="ECO:0000256" key="2">
    <source>
        <dbReference type="ARBA" id="ARBA00022475"/>
    </source>
</evidence>
<protein>
    <submittedName>
        <fullName evidence="10">C4-dicarboxylate ABC transporter permease</fullName>
    </submittedName>
</protein>
<dbReference type="OrthoDB" id="9790209at2"/>
<feature type="transmembrane region" description="Helical" evidence="8">
    <location>
        <begin position="356"/>
        <end position="374"/>
    </location>
</feature>
<feature type="transmembrane region" description="Helical" evidence="8">
    <location>
        <begin position="327"/>
        <end position="349"/>
    </location>
</feature>
<feature type="transmembrane region" description="Helical" evidence="8">
    <location>
        <begin position="267"/>
        <end position="285"/>
    </location>
</feature>
<proteinExistence type="predicted"/>
<dbReference type="Pfam" id="PF06808">
    <property type="entry name" value="DctM"/>
    <property type="match status" value="1"/>
</dbReference>
<feature type="transmembrane region" description="Helical" evidence="8">
    <location>
        <begin position="297"/>
        <end position="315"/>
    </location>
</feature>
<feature type="transmembrane region" description="Helical" evidence="8">
    <location>
        <begin position="111"/>
        <end position="142"/>
    </location>
</feature>
<dbReference type="InterPro" id="IPR004681">
    <property type="entry name" value="TRAP_DctM"/>
</dbReference>
<feature type="domain" description="TRAP C4-dicarboxylate transport system permease DctM subunit" evidence="9">
    <location>
        <begin position="13"/>
        <end position="457"/>
    </location>
</feature>
<evidence type="ECO:0000313" key="10">
    <source>
        <dbReference type="EMBL" id="OWU74629.1"/>
    </source>
</evidence>
<comment type="function">
    <text evidence="7">Part of the tripartite ATP-independent periplasmic (TRAP) transport system.</text>
</comment>
<keyword evidence="6 8" id="KW-0472">Membrane</keyword>
<dbReference type="PANTHER" id="PTHR33362">
    <property type="entry name" value="SIALIC ACID TRAP TRANSPORTER PERMEASE PROTEIN SIAT-RELATED"/>
    <property type="match status" value="1"/>
</dbReference>
<dbReference type="Proteomes" id="UP000215377">
    <property type="component" value="Unassembled WGS sequence"/>
</dbReference>
<feature type="transmembrane region" description="Helical" evidence="8">
    <location>
        <begin position="6"/>
        <end position="39"/>
    </location>
</feature>